<dbReference type="OrthoDB" id="7618782at2"/>
<dbReference type="RefSeq" id="WP_119430217.1">
    <property type="nucleotide sequence ID" value="NZ_QWGE01000001.1"/>
</dbReference>
<protein>
    <submittedName>
        <fullName evidence="1">Uncharacterized protein</fullName>
    </submittedName>
</protein>
<accession>A0A399SJL3</accession>
<proteinExistence type="predicted"/>
<dbReference type="AlphaFoldDB" id="A0A399SJL3"/>
<name>A0A399SJL3_9BACT</name>
<evidence type="ECO:0000313" key="1">
    <source>
        <dbReference type="EMBL" id="RIJ42332.1"/>
    </source>
</evidence>
<comment type="caution">
    <text evidence="1">The sequence shown here is derived from an EMBL/GenBank/DDBJ whole genome shotgun (WGS) entry which is preliminary data.</text>
</comment>
<evidence type="ECO:0000313" key="2">
    <source>
        <dbReference type="Proteomes" id="UP000266005"/>
    </source>
</evidence>
<reference evidence="2" key="1">
    <citation type="submission" date="2018-08" db="EMBL/GenBank/DDBJ databases">
        <title>Mucilaginibacter sp. MYSH2.</title>
        <authorList>
            <person name="Seo T."/>
        </authorList>
    </citation>
    <scope>NUCLEOTIDE SEQUENCE [LARGE SCALE GENOMIC DNA]</scope>
    <source>
        <strain evidence="2">KIRAN</strain>
    </source>
</reference>
<organism evidence="1 2">
    <name type="scientific">Pontibacter oryzae</name>
    <dbReference type="NCBI Taxonomy" id="2304593"/>
    <lineage>
        <taxon>Bacteria</taxon>
        <taxon>Pseudomonadati</taxon>
        <taxon>Bacteroidota</taxon>
        <taxon>Cytophagia</taxon>
        <taxon>Cytophagales</taxon>
        <taxon>Hymenobacteraceae</taxon>
        <taxon>Pontibacter</taxon>
    </lineage>
</organism>
<dbReference type="EMBL" id="QWGE01000001">
    <property type="protein sequence ID" value="RIJ42332.1"/>
    <property type="molecule type" value="Genomic_DNA"/>
</dbReference>
<dbReference type="Proteomes" id="UP000266005">
    <property type="component" value="Unassembled WGS sequence"/>
</dbReference>
<gene>
    <name evidence="1" type="ORF">D1627_00200</name>
</gene>
<sequence length="169" mass="19859">MNEQQEIEELFSMFHDFEIKSVSKYRETLALEIVIPWGQVWTPPVLEYQIKVELLGCRNLLCEYFVFKDDEANKSKPIALRETEKRTTSDPQTMEKLGLDVQSYTYTQPETYVLHCNSSKEIAGGELTLTATDYRISNSNGEPLTLDHLKQWATEWWGRIKEMWDEQKK</sequence>
<keyword evidence="2" id="KW-1185">Reference proteome</keyword>